<dbReference type="Gene3D" id="1.10.3210.10">
    <property type="entry name" value="Hypothetical protein af1432"/>
    <property type="match status" value="1"/>
</dbReference>
<dbReference type="PROSITE" id="PS51831">
    <property type="entry name" value="HD"/>
    <property type="match status" value="1"/>
</dbReference>
<sequence length="401" mass="46883">MSNKNILSSFACAFDQTKGRFFDEEDDKYRSCFQRDRDRIIHSGAFRKLEHKTQVFINYTGDYYRTRLTHSLEVAQVARSICKRLRLNEDIAEAISLAHDLGHAPFGHAGEDALNQATNNFIGFDHNIQSLRILTYLEQRYIHFNGINPTWEILEGIAKHNGPLPENKKSLITDHLVQTIPEYEKKKEKYDLKFAEFSSAEAQVAAISDDIAYNAHDLDDGLRAKFFTVDDLSTLPLFGELFKKVLNEYPNLPQNKIIYEFLRRMINFMIQDIVKQVEKNIQIYNIETSEDIRKLKRPLVHFSPELTESNKKLKEFLNVKMYRHYKINRVTSKAKRIICDLFNIFHNEPNILPTEWSKITSGASEEQRSIIVCDYIAGMTDRFAIQEHRRIFDTSYEMTSF</sequence>
<dbReference type="InterPro" id="IPR023023">
    <property type="entry name" value="dNTPase_2"/>
</dbReference>
<dbReference type="InterPro" id="IPR026875">
    <property type="entry name" value="PHydrolase_assoc_dom"/>
</dbReference>
<dbReference type="EMBL" id="BNGU01000023">
    <property type="protein sequence ID" value="GHM59632.1"/>
    <property type="molecule type" value="Genomic_DNA"/>
</dbReference>
<dbReference type="HAMAP" id="MF_01212">
    <property type="entry name" value="dGTPase_type2"/>
    <property type="match status" value="1"/>
</dbReference>
<evidence type="ECO:0000256" key="1">
    <source>
        <dbReference type="ARBA" id="ARBA00022801"/>
    </source>
</evidence>
<feature type="domain" description="HD" evidence="3">
    <location>
        <begin position="67"/>
        <end position="214"/>
    </location>
</feature>
<evidence type="ECO:0000313" key="5">
    <source>
        <dbReference type="Proteomes" id="UP000637906"/>
    </source>
</evidence>
<dbReference type="GO" id="GO:0008832">
    <property type="term" value="F:dGTPase activity"/>
    <property type="evidence" value="ECO:0007669"/>
    <property type="project" value="TreeGrafter"/>
</dbReference>
<gene>
    <name evidence="4" type="ORF">sL5_06250</name>
</gene>
<dbReference type="SUPFAM" id="SSF109604">
    <property type="entry name" value="HD-domain/PDEase-like"/>
    <property type="match status" value="1"/>
</dbReference>
<dbReference type="NCBIfam" id="TIGR01353">
    <property type="entry name" value="dGTP_triPase"/>
    <property type="match status" value="1"/>
</dbReference>
<proteinExistence type="inferred from homology"/>
<dbReference type="Pfam" id="PF01966">
    <property type="entry name" value="HD"/>
    <property type="match status" value="1"/>
</dbReference>
<dbReference type="GO" id="GO:0006203">
    <property type="term" value="P:dGTP catabolic process"/>
    <property type="evidence" value="ECO:0007669"/>
    <property type="project" value="TreeGrafter"/>
</dbReference>
<comment type="similarity">
    <text evidence="2">Belongs to the dGTPase family. Type 2 subfamily.</text>
</comment>
<dbReference type="Proteomes" id="UP000637906">
    <property type="component" value="Unassembled WGS sequence"/>
</dbReference>
<reference evidence="4 5" key="1">
    <citation type="journal article" date="2021" name="Microb. Ecol.">
        <title>Candidatus Mesenet longicola: Novel Endosymbionts of Brontispa longissima that Induce Cytoplasmic Incompatibility.</title>
        <authorList>
            <person name="Takano S."/>
            <person name="Gotoh Y."/>
            <person name="Hayashi T."/>
        </authorList>
    </citation>
    <scope>NUCLEOTIDE SEQUENCE [LARGE SCALE GENOMIC DNA]</scope>
    <source>
        <strain evidence="4">L5</strain>
    </source>
</reference>
<dbReference type="InterPro" id="IPR050135">
    <property type="entry name" value="dGTPase-like"/>
</dbReference>
<dbReference type="Pfam" id="PF13286">
    <property type="entry name" value="HD_assoc"/>
    <property type="match status" value="1"/>
</dbReference>
<comment type="caution">
    <text evidence="4">The sequence shown here is derived from an EMBL/GenBank/DDBJ whole genome shotgun (WGS) entry which is preliminary data.</text>
</comment>
<evidence type="ECO:0000259" key="3">
    <source>
        <dbReference type="PROSITE" id="PS51831"/>
    </source>
</evidence>
<protein>
    <recommendedName>
        <fullName evidence="2">Deoxyguanosinetriphosphate triphosphohydrolase-like protein</fullName>
    </recommendedName>
</protein>
<evidence type="ECO:0000313" key="4">
    <source>
        <dbReference type="EMBL" id="GHM59632.1"/>
    </source>
</evidence>
<dbReference type="CDD" id="cd00077">
    <property type="entry name" value="HDc"/>
    <property type="match status" value="1"/>
</dbReference>
<dbReference type="InterPro" id="IPR003607">
    <property type="entry name" value="HD/PDEase_dom"/>
</dbReference>
<organism evidence="4 5">
    <name type="scientific">Candidatus Mesenet longicola</name>
    <dbReference type="NCBI Taxonomy" id="1892558"/>
    <lineage>
        <taxon>Bacteria</taxon>
        <taxon>Pseudomonadati</taxon>
        <taxon>Pseudomonadota</taxon>
        <taxon>Alphaproteobacteria</taxon>
        <taxon>Rickettsiales</taxon>
        <taxon>Anaplasmataceae</taxon>
        <taxon>Candidatus Mesenet</taxon>
    </lineage>
</organism>
<dbReference type="InterPro" id="IPR006674">
    <property type="entry name" value="HD_domain"/>
</dbReference>
<dbReference type="SMART" id="SM00471">
    <property type="entry name" value="HDc"/>
    <property type="match status" value="1"/>
</dbReference>
<name>A0A8J3HUS0_9RICK</name>
<dbReference type="InterPro" id="IPR006261">
    <property type="entry name" value="dGTPase"/>
</dbReference>
<dbReference type="PANTHER" id="PTHR11373">
    <property type="entry name" value="DEOXYNUCLEOSIDE TRIPHOSPHATE TRIPHOSPHOHYDROLASE"/>
    <property type="match status" value="1"/>
</dbReference>
<evidence type="ECO:0000256" key="2">
    <source>
        <dbReference type="HAMAP-Rule" id="MF_01212"/>
    </source>
</evidence>
<dbReference type="NCBIfam" id="NF002326">
    <property type="entry name" value="PRK01286.1-1"/>
    <property type="match status" value="1"/>
</dbReference>
<keyword evidence="5" id="KW-1185">Reference proteome</keyword>
<keyword evidence="1 2" id="KW-0378">Hydrolase</keyword>
<accession>A0A8J3HUS0</accession>
<dbReference type="PANTHER" id="PTHR11373:SF43">
    <property type="entry name" value="DEOXYGUANOSINETRIPHOSPHATE TRIPHOSPHOHYDROLASE-LIKE PROTEIN"/>
    <property type="match status" value="1"/>
</dbReference>
<dbReference type="AlphaFoldDB" id="A0A8J3HUS0"/>
<dbReference type="NCBIfam" id="NF002328">
    <property type="entry name" value="PRK01286.1-3"/>
    <property type="match status" value="1"/>
</dbReference>